<evidence type="ECO:0000256" key="1">
    <source>
        <dbReference type="RuleBase" id="RU366020"/>
    </source>
</evidence>
<keyword evidence="1" id="KW-0464">Manganese</keyword>
<evidence type="ECO:0000313" key="2">
    <source>
        <dbReference type="EMBL" id="KAF6142079.1"/>
    </source>
</evidence>
<dbReference type="SUPFAM" id="SSF81606">
    <property type="entry name" value="PP2C-like"/>
    <property type="match status" value="1"/>
</dbReference>
<reference evidence="2 3" key="1">
    <citation type="journal article" date="2020" name="IScience">
        <title>Genome Sequencing of the Endangered Kingdonia uniflora (Circaeasteraceae, Ranunculales) Reveals Potential Mechanisms of Evolutionary Specialization.</title>
        <authorList>
            <person name="Sun Y."/>
            <person name="Deng T."/>
            <person name="Zhang A."/>
            <person name="Moore M.J."/>
            <person name="Landis J.B."/>
            <person name="Lin N."/>
            <person name="Zhang H."/>
            <person name="Zhang X."/>
            <person name="Huang J."/>
            <person name="Zhang X."/>
            <person name="Sun H."/>
            <person name="Wang H."/>
        </authorList>
    </citation>
    <scope>NUCLEOTIDE SEQUENCE [LARGE SCALE GENOMIC DNA]</scope>
    <source>
        <strain evidence="2">TB1705</strain>
        <tissue evidence="2">Leaf</tissue>
    </source>
</reference>
<dbReference type="GO" id="GO:0004722">
    <property type="term" value="F:protein serine/threonine phosphatase activity"/>
    <property type="evidence" value="ECO:0007669"/>
    <property type="project" value="UniProtKB-EC"/>
</dbReference>
<proteinExistence type="inferred from homology"/>
<keyword evidence="1" id="KW-0460">Magnesium</keyword>
<comment type="similarity">
    <text evidence="1">Belongs to the PP2C family.</text>
</comment>
<comment type="catalytic activity">
    <reaction evidence="1">
        <text>O-phospho-L-threonyl-[protein] + H2O = L-threonyl-[protein] + phosphate</text>
        <dbReference type="Rhea" id="RHEA:47004"/>
        <dbReference type="Rhea" id="RHEA-COMP:11060"/>
        <dbReference type="Rhea" id="RHEA-COMP:11605"/>
        <dbReference type="ChEBI" id="CHEBI:15377"/>
        <dbReference type="ChEBI" id="CHEBI:30013"/>
        <dbReference type="ChEBI" id="CHEBI:43474"/>
        <dbReference type="ChEBI" id="CHEBI:61977"/>
        <dbReference type="EC" id="3.1.3.16"/>
    </reaction>
</comment>
<dbReference type="GO" id="GO:0046872">
    <property type="term" value="F:metal ion binding"/>
    <property type="evidence" value="ECO:0007669"/>
    <property type="project" value="UniProtKB-UniRule"/>
</dbReference>
<comment type="cofactor">
    <cofactor evidence="1">
        <name>Mn(2+)</name>
        <dbReference type="ChEBI" id="CHEBI:29035"/>
    </cofactor>
</comment>
<keyword evidence="1" id="KW-0378">Hydrolase</keyword>
<keyword evidence="1" id="KW-0479">Metal-binding</keyword>
<evidence type="ECO:0000313" key="3">
    <source>
        <dbReference type="Proteomes" id="UP000541444"/>
    </source>
</evidence>
<organism evidence="2 3">
    <name type="scientific">Kingdonia uniflora</name>
    <dbReference type="NCBI Taxonomy" id="39325"/>
    <lineage>
        <taxon>Eukaryota</taxon>
        <taxon>Viridiplantae</taxon>
        <taxon>Streptophyta</taxon>
        <taxon>Embryophyta</taxon>
        <taxon>Tracheophyta</taxon>
        <taxon>Spermatophyta</taxon>
        <taxon>Magnoliopsida</taxon>
        <taxon>Ranunculales</taxon>
        <taxon>Circaeasteraceae</taxon>
        <taxon>Kingdonia</taxon>
    </lineage>
</organism>
<comment type="catalytic activity">
    <reaction evidence="1">
        <text>O-phospho-L-seryl-[protein] + H2O = L-seryl-[protein] + phosphate</text>
        <dbReference type="Rhea" id="RHEA:20629"/>
        <dbReference type="Rhea" id="RHEA-COMP:9863"/>
        <dbReference type="Rhea" id="RHEA-COMP:11604"/>
        <dbReference type="ChEBI" id="CHEBI:15377"/>
        <dbReference type="ChEBI" id="CHEBI:29999"/>
        <dbReference type="ChEBI" id="CHEBI:43474"/>
        <dbReference type="ChEBI" id="CHEBI:83421"/>
        <dbReference type="EC" id="3.1.3.16"/>
    </reaction>
</comment>
<dbReference type="InterPro" id="IPR036457">
    <property type="entry name" value="PPM-type-like_dom_sf"/>
</dbReference>
<dbReference type="PANTHER" id="PTHR12320">
    <property type="entry name" value="PROTEIN PHOSPHATASE 2C"/>
    <property type="match status" value="1"/>
</dbReference>
<dbReference type="EC" id="3.1.3.16" evidence="1"/>
<name>A0A7J7LHR2_9MAGN</name>
<keyword evidence="3" id="KW-1185">Reference proteome</keyword>
<keyword evidence="1" id="KW-0904">Protein phosphatase</keyword>
<dbReference type="EMBL" id="JACGCM010002279">
    <property type="protein sequence ID" value="KAF6142079.1"/>
    <property type="molecule type" value="Genomic_DNA"/>
</dbReference>
<dbReference type="OrthoDB" id="1728979at2759"/>
<accession>A0A7J7LHR2</accession>
<gene>
    <name evidence="2" type="ORF">GIB67_036997</name>
</gene>
<comment type="cofactor">
    <cofactor evidence="1">
        <name>Mg(2+)</name>
        <dbReference type="ChEBI" id="CHEBI:18420"/>
    </cofactor>
</comment>
<sequence length="115" mass="12425">MVRQGSVPQEIAPDSTHSYVSGEKNAKVLIVGLSYIPKDINARPRGEDAHFICIRGQAFGVANGVSGWVSEGVDAGEYARELMTHVVLAIEQQSTSCFDLKTILNDAYENTKAKG</sequence>
<dbReference type="PANTHER" id="PTHR12320:SF81">
    <property type="entry name" value="PROTEIN PHOSPHATASE 2C 23-RELATED"/>
    <property type="match status" value="1"/>
</dbReference>
<dbReference type="InterPro" id="IPR039123">
    <property type="entry name" value="PPTC7"/>
</dbReference>
<comment type="caution">
    <text evidence="2">The sequence shown here is derived from an EMBL/GenBank/DDBJ whole genome shotgun (WGS) entry which is preliminary data.</text>
</comment>
<dbReference type="AlphaFoldDB" id="A0A7J7LHR2"/>
<protein>
    <recommendedName>
        <fullName evidence="1">Protein phosphatase</fullName>
        <ecNumber evidence="1">3.1.3.16</ecNumber>
    </recommendedName>
</protein>
<dbReference type="Proteomes" id="UP000541444">
    <property type="component" value="Unassembled WGS sequence"/>
</dbReference>